<name>A0A438CX64_VITVI</name>
<dbReference type="AlphaFoldDB" id="A0A438CX64"/>
<dbReference type="EMBL" id="QGNW01001938">
    <property type="protein sequence ID" value="RVW27799.1"/>
    <property type="molecule type" value="Genomic_DNA"/>
</dbReference>
<gene>
    <name evidence="1" type="ORF">CK203_102627</name>
</gene>
<sequence>MSDELATTLASIQEFMAGMTGVLPLGTSHSVPFHLLDHCETILPHAATVSLPITTTTNDTRLVEKEERGKTKYQGEDQRSTVSFFDFPVND</sequence>
<dbReference type="Proteomes" id="UP000288805">
    <property type="component" value="Unassembled WGS sequence"/>
</dbReference>
<accession>A0A438CX64</accession>
<evidence type="ECO:0000313" key="2">
    <source>
        <dbReference type="Proteomes" id="UP000288805"/>
    </source>
</evidence>
<reference evidence="1 2" key="1">
    <citation type="journal article" date="2018" name="PLoS Genet.">
        <title>Population sequencing reveals clonal diversity and ancestral inbreeding in the grapevine cultivar Chardonnay.</title>
        <authorList>
            <person name="Roach M.J."/>
            <person name="Johnson D.L."/>
            <person name="Bohlmann J."/>
            <person name="van Vuuren H.J."/>
            <person name="Jones S.J."/>
            <person name="Pretorius I.S."/>
            <person name="Schmidt S.A."/>
            <person name="Borneman A.R."/>
        </authorList>
    </citation>
    <scope>NUCLEOTIDE SEQUENCE [LARGE SCALE GENOMIC DNA]</scope>
    <source>
        <strain evidence="2">cv. Chardonnay</strain>
        <tissue evidence="1">Leaf</tissue>
    </source>
</reference>
<evidence type="ECO:0000313" key="1">
    <source>
        <dbReference type="EMBL" id="RVW27799.1"/>
    </source>
</evidence>
<proteinExistence type="predicted"/>
<protein>
    <submittedName>
        <fullName evidence="1">Uncharacterized protein</fullName>
    </submittedName>
</protein>
<organism evidence="1 2">
    <name type="scientific">Vitis vinifera</name>
    <name type="common">Grape</name>
    <dbReference type="NCBI Taxonomy" id="29760"/>
    <lineage>
        <taxon>Eukaryota</taxon>
        <taxon>Viridiplantae</taxon>
        <taxon>Streptophyta</taxon>
        <taxon>Embryophyta</taxon>
        <taxon>Tracheophyta</taxon>
        <taxon>Spermatophyta</taxon>
        <taxon>Magnoliopsida</taxon>
        <taxon>eudicotyledons</taxon>
        <taxon>Gunneridae</taxon>
        <taxon>Pentapetalae</taxon>
        <taxon>rosids</taxon>
        <taxon>Vitales</taxon>
        <taxon>Vitaceae</taxon>
        <taxon>Viteae</taxon>
        <taxon>Vitis</taxon>
    </lineage>
</organism>
<comment type="caution">
    <text evidence="1">The sequence shown here is derived from an EMBL/GenBank/DDBJ whole genome shotgun (WGS) entry which is preliminary data.</text>
</comment>